<dbReference type="PANTHER" id="PTHR11786:SF0">
    <property type="entry name" value="ARYLAMINE N-ACETYLTRANSFERASE 4-RELATED"/>
    <property type="match status" value="1"/>
</dbReference>
<protein>
    <submittedName>
        <fullName evidence="2">Arylamine N-acetyltransferase</fullName>
    </submittedName>
</protein>
<sequence>MGNEFALGARDARAYLERIGLDWPEQPTREALDDLVYAHQCSIPFETIDMYRCTEPPDLALDHVFDKLVTQHRGGYCFELNALFEALLASLGYEVRPCLCRAVCGAKVKDPINHRAVLVNLDGEEVLVDVGFGGPLPSASLSLVDGQEQIIHGESFTARRIDDYWWAVDRVTGAKKDLYGIEGPSRTQTELELCLATVTDKDFAALNLACSQPGVEFYEHRIANLRTKTGYYGIWDDTLTVRENGEKVRTALPDEAAFADACERYFGFRPHEA</sequence>
<keyword evidence="2" id="KW-0808">Transferase</keyword>
<dbReference type="RefSeq" id="WP_185906258.1">
    <property type="nucleotide sequence ID" value="NZ_JACMSE010000015.1"/>
</dbReference>
<accession>A0A842JE73</accession>
<evidence type="ECO:0000313" key="3">
    <source>
        <dbReference type="Proteomes" id="UP000587396"/>
    </source>
</evidence>
<dbReference type="InterPro" id="IPR001447">
    <property type="entry name" value="Arylamine_N-AcTrfase"/>
</dbReference>
<dbReference type="InterPro" id="IPR038765">
    <property type="entry name" value="Papain-like_cys_pep_sf"/>
</dbReference>
<comment type="similarity">
    <text evidence="1">Belongs to the arylamine N-acetyltransferase family.</text>
</comment>
<dbReference type="PANTHER" id="PTHR11786">
    <property type="entry name" value="N-HYDROXYARYLAMINE O-ACETYLTRANSFERASE"/>
    <property type="match status" value="1"/>
</dbReference>
<comment type="caution">
    <text evidence="2">The sequence shown here is derived from an EMBL/GenBank/DDBJ whole genome shotgun (WGS) entry which is preliminary data.</text>
</comment>
<keyword evidence="3" id="KW-1185">Reference proteome</keyword>
<gene>
    <name evidence="2" type="ORF">H7313_14695</name>
</gene>
<dbReference type="AlphaFoldDB" id="A0A842JE73"/>
<dbReference type="Gene3D" id="2.40.128.150">
    <property type="entry name" value="Cysteine proteinases"/>
    <property type="match status" value="1"/>
</dbReference>
<name>A0A842JE73_9ACTN</name>
<dbReference type="EMBL" id="JACMSE010000015">
    <property type="protein sequence ID" value="MBC2890582.1"/>
    <property type="molecule type" value="Genomic_DNA"/>
</dbReference>
<organism evidence="2 3">
    <name type="scientific">Gordonibacter massiliensis</name>
    <name type="common">ex Traore et al. 2017</name>
    <dbReference type="NCBI Taxonomy" id="1841863"/>
    <lineage>
        <taxon>Bacteria</taxon>
        <taxon>Bacillati</taxon>
        <taxon>Actinomycetota</taxon>
        <taxon>Coriobacteriia</taxon>
        <taxon>Eggerthellales</taxon>
        <taxon>Eggerthellaceae</taxon>
        <taxon>Gordonibacter</taxon>
    </lineage>
</organism>
<evidence type="ECO:0000256" key="1">
    <source>
        <dbReference type="ARBA" id="ARBA00006547"/>
    </source>
</evidence>
<evidence type="ECO:0000313" key="2">
    <source>
        <dbReference type="EMBL" id="MBC2890582.1"/>
    </source>
</evidence>
<dbReference type="Pfam" id="PF00797">
    <property type="entry name" value="Acetyltransf_2"/>
    <property type="match status" value="1"/>
</dbReference>
<reference evidence="2 3" key="1">
    <citation type="submission" date="2020-08" db="EMBL/GenBank/DDBJ databases">
        <authorList>
            <person name="Liu C."/>
            <person name="Sun Q."/>
        </authorList>
    </citation>
    <scope>NUCLEOTIDE SEQUENCE [LARGE SCALE GENOMIC DNA]</scope>
    <source>
        <strain evidence="2 3">N22</strain>
    </source>
</reference>
<dbReference type="GO" id="GO:0016407">
    <property type="term" value="F:acetyltransferase activity"/>
    <property type="evidence" value="ECO:0007669"/>
    <property type="project" value="InterPro"/>
</dbReference>
<dbReference type="Gene3D" id="3.30.2140.10">
    <property type="entry name" value="Arylamine N-acetyltransferase"/>
    <property type="match status" value="1"/>
</dbReference>
<proteinExistence type="inferred from homology"/>
<dbReference type="SUPFAM" id="SSF54001">
    <property type="entry name" value="Cysteine proteinases"/>
    <property type="match status" value="1"/>
</dbReference>
<dbReference type="Proteomes" id="UP000587396">
    <property type="component" value="Unassembled WGS sequence"/>
</dbReference>